<gene>
    <name evidence="1" type="ORF">GCM10009867_04940</name>
</gene>
<dbReference type="Gene3D" id="1.10.260.40">
    <property type="entry name" value="lambda repressor-like DNA-binding domains"/>
    <property type="match status" value="1"/>
</dbReference>
<proteinExistence type="predicted"/>
<dbReference type="InterPro" id="IPR010982">
    <property type="entry name" value="Lambda_DNA-bd_dom_sf"/>
</dbReference>
<evidence type="ECO:0000313" key="2">
    <source>
        <dbReference type="Proteomes" id="UP001501326"/>
    </source>
</evidence>
<dbReference type="InterPro" id="IPR001387">
    <property type="entry name" value="Cro/C1-type_HTH"/>
</dbReference>
<sequence length="257" mass="29296">MSNERLAAAISRGHKTIEQIAREVDIDPKTVQRWMAGRTPHPRHRYALAHLLGESEEFLWPGVHRRPADALGATAEVVSVYSHRTDLNPDRWWDLFQGADAQIDLLGYTLYFLPHQHPELVELLLEKCGQGCRVRIALADPESEHVRRRDEEEHEAITLVPRIRSTLGAFAPLVECENADLRFQDVPLYNSVFRFDDQMLVTPHLYGMPGRSAPLLHLRRLGPSGVFSRFSAHFEGIWSDSRAIDQERPTTPLRSGT</sequence>
<dbReference type="RefSeq" id="WP_056920570.1">
    <property type="nucleotide sequence ID" value="NZ_BAAARN010000001.1"/>
</dbReference>
<comment type="caution">
    <text evidence="1">The sequence shown here is derived from an EMBL/GenBank/DDBJ whole genome shotgun (WGS) entry which is preliminary data.</text>
</comment>
<name>A0ABP6GU73_9MICO</name>
<accession>A0ABP6GU73</accession>
<reference evidence="2" key="1">
    <citation type="journal article" date="2019" name="Int. J. Syst. Evol. Microbiol.">
        <title>The Global Catalogue of Microorganisms (GCM) 10K type strain sequencing project: providing services to taxonomists for standard genome sequencing and annotation.</title>
        <authorList>
            <consortium name="The Broad Institute Genomics Platform"/>
            <consortium name="The Broad Institute Genome Sequencing Center for Infectious Disease"/>
            <person name="Wu L."/>
            <person name="Ma J."/>
        </authorList>
    </citation>
    <scope>NUCLEOTIDE SEQUENCE [LARGE SCALE GENOMIC DNA]</scope>
    <source>
        <strain evidence="2">JCM 16378</strain>
    </source>
</reference>
<dbReference type="EMBL" id="BAAARN010000001">
    <property type="protein sequence ID" value="GAA2731406.1"/>
    <property type="molecule type" value="Genomic_DNA"/>
</dbReference>
<evidence type="ECO:0000313" key="1">
    <source>
        <dbReference type="EMBL" id="GAA2731406.1"/>
    </source>
</evidence>
<organism evidence="1 2">
    <name type="scientific">Pedococcus aerophilus</name>
    <dbReference type="NCBI Taxonomy" id="436356"/>
    <lineage>
        <taxon>Bacteria</taxon>
        <taxon>Bacillati</taxon>
        <taxon>Actinomycetota</taxon>
        <taxon>Actinomycetes</taxon>
        <taxon>Micrococcales</taxon>
        <taxon>Intrasporangiaceae</taxon>
        <taxon>Pedococcus</taxon>
    </lineage>
</organism>
<protein>
    <submittedName>
        <fullName evidence="1">DUF5919 domain-containing protein</fullName>
    </submittedName>
</protein>
<dbReference type="Proteomes" id="UP001501326">
    <property type="component" value="Unassembled WGS sequence"/>
</dbReference>
<dbReference type="CDD" id="cd00093">
    <property type="entry name" value="HTH_XRE"/>
    <property type="match status" value="1"/>
</dbReference>
<keyword evidence="2" id="KW-1185">Reference proteome</keyword>